<accession>X1KLQ8</accession>
<sequence>IANGENIVFVSAATVWEIVIKKAIGKLDLPDEFQEVLRQQHFRYLDITSDHAFQIGKLPMHHRDPFDRMIVAQCQIEGLTLVTRDQNIKGYDVPILEA</sequence>
<dbReference type="CDD" id="cd09872">
    <property type="entry name" value="PIN_Sll0205-like"/>
    <property type="match status" value="1"/>
</dbReference>
<dbReference type="InterPro" id="IPR041705">
    <property type="entry name" value="PIN_Sll0205"/>
</dbReference>
<proteinExistence type="predicted"/>
<dbReference type="AlphaFoldDB" id="X1KLQ8"/>
<dbReference type="InterPro" id="IPR029060">
    <property type="entry name" value="PIN-like_dom_sf"/>
</dbReference>
<dbReference type="Pfam" id="PF01850">
    <property type="entry name" value="PIN"/>
    <property type="match status" value="1"/>
</dbReference>
<comment type="caution">
    <text evidence="2">The sequence shown here is derived from an EMBL/GenBank/DDBJ whole genome shotgun (WGS) entry which is preliminary data.</text>
</comment>
<dbReference type="Gene3D" id="3.40.50.1010">
    <property type="entry name" value="5'-nuclease"/>
    <property type="match status" value="1"/>
</dbReference>
<dbReference type="PANTHER" id="PTHR36173:SF2">
    <property type="entry name" value="RIBONUCLEASE VAPC16"/>
    <property type="match status" value="1"/>
</dbReference>
<dbReference type="InterPro" id="IPR052919">
    <property type="entry name" value="TA_system_RNase"/>
</dbReference>
<gene>
    <name evidence="2" type="ORF">S03H2_57655</name>
</gene>
<feature type="domain" description="PIN" evidence="1">
    <location>
        <begin position="6"/>
        <end position="91"/>
    </location>
</feature>
<dbReference type="EMBL" id="BARU01036967">
    <property type="protein sequence ID" value="GAH82978.1"/>
    <property type="molecule type" value="Genomic_DNA"/>
</dbReference>
<evidence type="ECO:0000259" key="1">
    <source>
        <dbReference type="Pfam" id="PF01850"/>
    </source>
</evidence>
<name>X1KLQ8_9ZZZZ</name>
<evidence type="ECO:0000313" key="2">
    <source>
        <dbReference type="EMBL" id="GAH82978.1"/>
    </source>
</evidence>
<dbReference type="SUPFAM" id="SSF88723">
    <property type="entry name" value="PIN domain-like"/>
    <property type="match status" value="1"/>
</dbReference>
<dbReference type="InterPro" id="IPR002716">
    <property type="entry name" value="PIN_dom"/>
</dbReference>
<reference evidence="2" key="1">
    <citation type="journal article" date="2014" name="Front. Microbiol.">
        <title>High frequency of phylogenetically diverse reductive dehalogenase-homologous genes in deep subseafloor sedimentary metagenomes.</title>
        <authorList>
            <person name="Kawai M."/>
            <person name="Futagami T."/>
            <person name="Toyoda A."/>
            <person name="Takaki Y."/>
            <person name="Nishi S."/>
            <person name="Hori S."/>
            <person name="Arai W."/>
            <person name="Tsubouchi T."/>
            <person name="Morono Y."/>
            <person name="Uchiyama I."/>
            <person name="Ito T."/>
            <person name="Fujiyama A."/>
            <person name="Inagaki F."/>
            <person name="Takami H."/>
        </authorList>
    </citation>
    <scope>NUCLEOTIDE SEQUENCE</scope>
    <source>
        <strain evidence="2">Expedition CK06-06</strain>
    </source>
</reference>
<protein>
    <recommendedName>
        <fullName evidence="1">PIN domain-containing protein</fullName>
    </recommendedName>
</protein>
<dbReference type="PANTHER" id="PTHR36173">
    <property type="entry name" value="RIBONUCLEASE VAPC16-RELATED"/>
    <property type="match status" value="1"/>
</dbReference>
<feature type="non-terminal residue" evidence="2">
    <location>
        <position position="1"/>
    </location>
</feature>
<organism evidence="2">
    <name type="scientific">marine sediment metagenome</name>
    <dbReference type="NCBI Taxonomy" id="412755"/>
    <lineage>
        <taxon>unclassified sequences</taxon>
        <taxon>metagenomes</taxon>
        <taxon>ecological metagenomes</taxon>
    </lineage>
</organism>